<feature type="region of interest" description="Disordered" evidence="1">
    <location>
        <begin position="27"/>
        <end position="60"/>
    </location>
</feature>
<dbReference type="HOGENOM" id="CLU_2930443_0_0_4"/>
<reference evidence="2" key="2">
    <citation type="submission" date="2009-09" db="EMBL/GenBank/DDBJ databases">
        <title>Complete sequence of chromosome of Candidatus Accumulibacter phosphatis clade IIA str. UW-1.</title>
        <authorList>
            <consortium name="US DOE Joint Genome Institute"/>
            <person name="Martin H.G."/>
            <person name="Ivanova N."/>
            <person name="Kunin V."/>
            <person name="Warnecke F."/>
            <person name="Barry K."/>
            <person name="He S."/>
            <person name="Salamov A."/>
            <person name="Szeto E."/>
            <person name="Dalin E."/>
            <person name="Pangilinan J.L."/>
            <person name="Lapidus A."/>
            <person name="Lowry S."/>
            <person name="Kyrpides N.C."/>
            <person name="McMahon K.D."/>
            <person name="Hugenholtz P."/>
        </authorList>
    </citation>
    <scope>NUCLEOTIDE SEQUENCE [LARGE SCALE GENOMIC DNA]</scope>
    <source>
        <strain evidence="2">UW-1</strain>
    </source>
</reference>
<proteinExistence type="predicted"/>
<evidence type="ECO:0000256" key="1">
    <source>
        <dbReference type="SAM" id="MobiDB-lite"/>
    </source>
</evidence>
<accession>C7RMB1</accession>
<name>C7RMB1_ACCRE</name>
<dbReference type="KEGG" id="app:CAP2UW1_3940"/>
<sequence>MIKQSGAGEILALATIDPLVHTRTDPLPRPAAWRGKECPLSTAKPNGDGIGRYQPVLKIR</sequence>
<evidence type="ECO:0000313" key="2">
    <source>
        <dbReference type="EMBL" id="ACV37189.1"/>
    </source>
</evidence>
<dbReference type="AlphaFoldDB" id="C7RMB1"/>
<reference evidence="2" key="1">
    <citation type="submission" date="2009-08" db="EMBL/GenBank/DDBJ databases">
        <authorList>
            <consortium name="US DOE Joint Genome Institute"/>
            <person name="Lucas S."/>
            <person name="Copeland A."/>
            <person name="Lapidus A."/>
            <person name="Glavina del Rio T."/>
            <person name="Dalin E."/>
            <person name="Tice H."/>
            <person name="Bruce D."/>
            <person name="Barry K."/>
            <person name="Pitluck S."/>
            <person name="Lowry S."/>
            <person name="Larimer F."/>
            <person name="Land M."/>
            <person name="Hauser L."/>
            <person name="Kyrpides N."/>
            <person name="Ivanova N."/>
            <person name="McMahon K.D."/>
            <person name="Hugenholtz P."/>
        </authorList>
    </citation>
    <scope>NUCLEOTIDE SEQUENCE</scope>
    <source>
        <strain evidence="2">UW-1</strain>
    </source>
</reference>
<gene>
    <name evidence="2" type="ordered locus">CAP2UW1_3940</name>
</gene>
<dbReference type="EMBL" id="CP001715">
    <property type="protein sequence ID" value="ACV37189.1"/>
    <property type="molecule type" value="Genomic_DNA"/>
</dbReference>
<protein>
    <submittedName>
        <fullName evidence="2">Uncharacterized protein</fullName>
    </submittedName>
</protein>
<organism evidence="2">
    <name type="scientific">Accumulibacter regalis</name>
    <dbReference type="NCBI Taxonomy" id="522306"/>
    <lineage>
        <taxon>Bacteria</taxon>
        <taxon>Pseudomonadati</taxon>
        <taxon>Pseudomonadota</taxon>
        <taxon>Betaproteobacteria</taxon>
        <taxon>Candidatus Accumulibacter</taxon>
    </lineage>
</organism>